<evidence type="ECO:0000313" key="4">
    <source>
        <dbReference type="Proteomes" id="UP001219934"/>
    </source>
</evidence>
<evidence type="ECO:0000256" key="2">
    <source>
        <dbReference type="SAM" id="SignalP"/>
    </source>
</evidence>
<comment type="caution">
    <text evidence="3">The sequence shown here is derived from an EMBL/GenBank/DDBJ whole genome shotgun (WGS) entry which is preliminary data.</text>
</comment>
<feature type="compositionally biased region" description="Polar residues" evidence="1">
    <location>
        <begin position="44"/>
        <end position="58"/>
    </location>
</feature>
<feature type="region of interest" description="Disordered" evidence="1">
    <location>
        <begin position="38"/>
        <end position="65"/>
    </location>
</feature>
<accession>A0AAD6AI78</accession>
<dbReference type="Proteomes" id="UP001219934">
    <property type="component" value="Unassembled WGS sequence"/>
</dbReference>
<evidence type="ECO:0000313" key="3">
    <source>
        <dbReference type="EMBL" id="KAJ4925186.1"/>
    </source>
</evidence>
<reference evidence="3" key="1">
    <citation type="submission" date="2022-11" db="EMBL/GenBank/DDBJ databases">
        <title>Chromosome-level genome of Pogonophryne albipinna.</title>
        <authorList>
            <person name="Jo E."/>
        </authorList>
    </citation>
    <scope>NUCLEOTIDE SEQUENCE</scope>
    <source>
        <strain evidence="3">SGF0006</strain>
        <tissue evidence="3">Muscle</tissue>
    </source>
</reference>
<feature type="non-terminal residue" evidence="3">
    <location>
        <position position="1"/>
    </location>
</feature>
<keyword evidence="4" id="KW-1185">Reference proteome</keyword>
<sequence>DRDAGMGQALNLLLSCSLIVGGLVQLCSPPPLCRDKRLPPRGSFTHSFSTKSFNAQLPPTNPQSP</sequence>
<feature type="signal peptide" evidence="2">
    <location>
        <begin position="1"/>
        <end position="21"/>
    </location>
</feature>
<feature type="chain" id="PRO_5042064963" evidence="2">
    <location>
        <begin position="22"/>
        <end position="65"/>
    </location>
</feature>
<dbReference type="AlphaFoldDB" id="A0AAD6AI78"/>
<keyword evidence="2" id="KW-0732">Signal</keyword>
<protein>
    <submittedName>
        <fullName evidence="3">Uncharacterized protein</fullName>
    </submittedName>
</protein>
<proteinExistence type="predicted"/>
<organism evidence="3 4">
    <name type="scientific">Pogonophryne albipinna</name>
    <dbReference type="NCBI Taxonomy" id="1090488"/>
    <lineage>
        <taxon>Eukaryota</taxon>
        <taxon>Metazoa</taxon>
        <taxon>Chordata</taxon>
        <taxon>Craniata</taxon>
        <taxon>Vertebrata</taxon>
        <taxon>Euteleostomi</taxon>
        <taxon>Actinopterygii</taxon>
        <taxon>Neopterygii</taxon>
        <taxon>Teleostei</taxon>
        <taxon>Neoteleostei</taxon>
        <taxon>Acanthomorphata</taxon>
        <taxon>Eupercaria</taxon>
        <taxon>Perciformes</taxon>
        <taxon>Notothenioidei</taxon>
        <taxon>Pogonophryne</taxon>
    </lineage>
</organism>
<feature type="non-terminal residue" evidence="3">
    <location>
        <position position="65"/>
    </location>
</feature>
<name>A0AAD6AI78_9TELE</name>
<evidence type="ECO:0000256" key="1">
    <source>
        <dbReference type="SAM" id="MobiDB-lite"/>
    </source>
</evidence>
<dbReference type="EMBL" id="JAPTMU010000021">
    <property type="protein sequence ID" value="KAJ4925186.1"/>
    <property type="molecule type" value="Genomic_DNA"/>
</dbReference>
<gene>
    <name evidence="3" type="ORF">JOQ06_017922</name>
</gene>